<proteinExistence type="predicted"/>
<reference evidence="1 2" key="1">
    <citation type="submission" date="2020-02" db="EMBL/GenBank/DDBJ databases">
        <title>A chromosome-scale genome assembly of the black bullhead catfish (Ameiurus melas).</title>
        <authorList>
            <person name="Wen M."/>
            <person name="Zham M."/>
            <person name="Cabau C."/>
            <person name="Klopp C."/>
            <person name="Donnadieu C."/>
            <person name="Roques C."/>
            <person name="Bouchez O."/>
            <person name="Lampietro C."/>
            <person name="Jouanno E."/>
            <person name="Herpin A."/>
            <person name="Louis A."/>
            <person name="Berthelot C."/>
            <person name="Parey E."/>
            <person name="Roest-Crollius H."/>
            <person name="Braasch I."/>
            <person name="Postlethwait J."/>
            <person name="Robinson-Rechavi M."/>
            <person name="Echchiki A."/>
            <person name="Begum T."/>
            <person name="Montfort J."/>
            <person name="Schartl M."/>
            <person name="Bobe J."/>
            <person name="Guiguen Y."/>
        </authorList>
    </citation>
    <scope>NUCLEOTIDE SEQUENCE [LARGE SCALE GENOMIC DNA]</scope>
    <source>
        <strain evidence="1">M_S1</strain>
        <tissue evidence="1">Blood</tissue>
    </source>
</reference>
<protein>
    <submittedName>
        <fullName evidence="1">Uncharacterized protein</fullName>
    </submittedName>
</protein>
<gene>
    <name evidence="1" type="ORF">AMELA_G00270860</name>
</gene>
<accession>A0A7J5ZNV6</accession>
<name>A0A7J5ZNV6_AMEME</name>
<dbReference type="Proteomes" id="UP000593565">
    <property type="component" value="Unassembled WGS sequence"/>
</dbReference>
<organism evidence="1 2">
    <name type="scientific">Ameiurus melas</name>
    <name type="common">Black bullhead</name>
    <name type="synonym">Silurus melas</name>
    <dbReference type="NCBI Taxonomy" id="219545"/>
    <lineage>
        <taxon>Eukaryota</taxon>
        <taxon>Metazoa</taxon>
        <taxon>Chordata</taxon>
        <taxon>Craniata</taxon>
        <taxon>Vertebrata</taxon>
        <taxon>Euteleostomi</taxon>
        <taxon>Actinopterygii</taxon>
        <taxon>Neopterygii</taxon>
        <taxon>Teleostei</taxon>
        <taxon>Ostariophysi</taxon>
        <taxon>Siluriformes</taxon>
        <taxon>Ictaluridae</taxon>
        <taxon>Ameiurus</taxon>
    </lineage>
</organism>
<comment type="caution">
    <text evidence="1">The sequence shown here is derived from an EMBL/GenBank/DDBJ whole genome shotgun (WGS) entry which is preliminary data.</text>
</comment>
<evidence type="ECO:0000313" key="1">
    <source>
        <dbReference type="EMBL" id="KAF4072133.1"/>
    </source>
</evidence>
<sequence length="57" mass="6526">MHNVREICFSLFATCDNKEGNSKARITWKAPCKSCRSHAIISQIAKRCLANCHFTQR</sequence>
<keyword evidence="2" id="KW-1185">Reference proteome</keyword>
<evidence type="ECO:0000313" key="2">
    <source>
        <dbReference type="Proteomes" id="UP000593565"/>
    </source>
</evidence>
<dbReference type="EMBL" id="JAAGNN010000026">
    <property type="protein sequence ID" value="KAF4072133.1"/>
    <property type="molecule type" value="Genomic_DNA"/>
</dbReference>
<dbReference type="AlphaFoldDB" id="A0A7J5ZNV6"/>